<name>A0A9Q8ZTM7_9LACO</name>
<sequence length="144" mass="17073">MSKKKAKKQAKVEKQISDQYGDQEVKQSQQNWNSYSDEKKAAIIKESNEIFVDLAKLKDEDPDSEKVQQLMVRWHQFLLNFYNPSIELLRGLNEMYADDPKFKKKFEKIDPDLPDFLHASIDTYVDKLEDQWVEENQNTLDNEL</sequence>
<evidence type="ECO:0000313" key="3">
    <source>
        <dbReference type="EMBL" id="USS89072.1"/>
    </source>
</evidence>
<feature type="region of interest" description="Disordered" evidence="1">
    <location>
        <begin position="1"/>
        <end position="34"/>
    </location>
</feature>
<evidence type="ECO:0000256" key="1">
    <source>
        <dbReference type="SAM" id="MobiDB-lite"/>
    </source>
</evidence>
<evidence type="ECO:0000313" key="4">
    <source>
        <dbReference type="Proteomes" id="UP001055911"/>
    </source>
</evidence>
<dbReference type="AlphaFoldDB" id="A0A9Q8ZTM7"/>
<feature type="domain" description="TipAS antibiotic-recognition" evidence="2">
    <location>
        <begin position="13"/>
        <end position="124"/>
    </location>
</feature>
<gene>
    <name evidence="3" type="ORF">M3M40_06220</name>
</gene>
<dbReference type="Pfam" id="PF07739">
    <property type="entry name" value="TipAS"/>
    <property type="match status" value="1"/>
</dbReference>
<dbReference type="Proteomes" id="UP001055911">
    <property type="component" value="Chromosome"/>
</dbReference>
<proteinExistence type="predicted"/>
<dbReference type="Gene3D" id="1.10.490.50">
    <property type="entry name" value="Antibiotic binding domain of TipA-like multidrug resistance regulators"/>
    <property type="match status" value="1"/>
</dbReference>
<protein>
    <submittedName>
        <fullName evidence="3">TipAS antibiotic-recognition domain-containing protein</fullName>
    </submittedName>
</protein>
<keyword evidence="4" id="KW-1185">Reference proteome</keyword>
<evidence type="ECO:0000259" key="2">
    <source>
        <dbReference type="Pfam" id="PF07739"/>
    </source>
</evidence>
<accession>A0A9Q8ZTM7</accession>
<dbReference type="InterPro" id="IPR036244">
    <property type="entry name" value="TipA-like_antibiotic-bd"/>
</dbReference>
<organism evidence="3 4">
    <name type="scientific">Fructilactobacillus cliffordii</name>
    <dbReference type="NCBI Taxonomy" id="2940299"/>
    <lineage>
        <taxon>Bacteria</taxon>
        <taxon>Bacillati</taxon>
        <taxon>Bacillota</taxon>
        <taxon>Bacilli</taxon>
        <taxon>Lactobacillales</taxon>
        <taxon>Lactobacillaceae</taxon>
        <taxon>Fructilactobacillus</taxon>
    </lineage>
</organism>
<dbReference type="InterPro" id="IPR012925">
    <property type="entry name" value="TipAS_dom"/>
</dbReference>
<dbReference type="SUPFAM" id="SSF89082">
    <property type="entry name" value="Antibiotic binding domain of TipA-like multidrug resistance regulators"/>
    <property type="match status" value="1"/>
</dbReference>
<dbReference type="EMBL" id="CP097119">
    <property type="protein sequence ID" value="USS89072.1"/>
    <property type="molecule type" value="Genomic_DNA"/>
</dbReference>
<dbReference type="RefSeq" id="WP_252766589.1">
    <property type="nucleotide sequence ID" value="NZ_CP097119.1"/>
</dbReference>
<reference evidence="3" key="1">
    <citation type="submission" date="2022-05" db="EMBL/GenBank/DDBJ databases">
        <authorList>
            <person name="Oliphant S.A."/>
            <person name="Watson-Haigh N.S."/>
            <person name="Sumby K.M."/>
            <person name="Gardner J.M."/>
            <person name="Jiranek V."/>
        </authorList>
    </citation>
    <scope>NUCLEOTIDE SEQUENCE</scope>
    <source>
        <strain evidence="3">KI4_B1</strain>
    </source>
</reference>